<geneLocation type="plasmid" evidence="3 4">
    <name>pHl5678-1</name>
</geneLocation>
<evidence type="ECO:0000313" key="4">
    <source>
        <dbReference type="Proteomes" id="UP001058330"/>
    </source>
</evidence>
<dbReference type="GeneID" id="74530511"/>
<feature type="compositionally biased region" description="Gly residues" evidence="1">
    <location>
        <begin position="158"/>
        <end position="205"/>
    </location>
</feature>
<dbReference type="Proteomes" id="UP001058330">
    <property type="component" value="Plasmid pHl5678-1"/>
</dbReference>
<dbReference type="EMBL" id="CP078064">
    <property type="protein sequence ID" value="UVE52179.1"/>
    <property type="molecule type" value="Genomic_DNA"/>
</dbReference>
<organism evidence="3 4">
    <name type="scientific">Haloferax larsenii</name>
    <dbReference type="NCBI Taxonomy" id="302484"/>
    <lineage>
        <taxon>Archaea</taxon>
        <taxon>Methanobacteriati</taxon>
        <taxon>Methanobacteriota</taxon>
        <taxon>Stenosarchaea group</taxon>
        <taxon>Halobacteria</taxon>
        <taxon>Halobacteriales</taxon>
        <taxon>Haloferacaceae</taxon>
        <taxon>Haloferax</taxon>
    </lineage>
</organism>
<reference evidence="3" key="1">
    <citation type="submission" date="2021-07" db="EMBL/GenBank/DDBJ databases">
        <title>Studies on halocins as antimicrobial molecules from haloarchaea.</title>
        <authorList>
            <person name="Kumar S."/>
            <person name="Khare S.K."/>
        </authorList>
    </citation>
    <scope>NUCLEOTIDE SEQUENCE</scope>
    <source>
        <strain evidence="3">NCIM 5678</strain>
        <plasmid evidence="3">pHl5678-1</plasmid>
    </source>
</reference>
<evidence type="ECO:0000256" key="2">
    <source>
        <dbReference type="SAM" id="Phobius"/>
    </source>
</evidence>
<feature type="compositionally biased region" description="Polar residues" evidence="1">
    <location>
        <begin position="239"/>
        <end position="248"/>
    </location>
</feature>
<keyword evidence="2" id="KW-0472">Membrane</keyword>
<gene>
    <name evidence="3" type="ORF">KU306_16330</name>
</gene>
<keyword evidence="3" id="KW-0614">Plasmid</keyword>
<protein>
    <submittedName>
        <fullName evidence="3">Uncharacterized protein</fullName>
    </submittedName>
</protein>
<feature type="compositionally biased region" description="Low complexity" evidence="1">
    <location>
        <begin position="219"/>
        <end position="229"/>
    </location>
</feature>
<feature type="transmembrane region" description="Helical" evidence="2">
    <location>
        <begin position="332"/>
        <end position="355"/>
    </location>
</feature>
<feature type="transmembrane region" description="Helical" evidence="2">
    <location>
        <begin position="289"/>
        <end position="307"/>
    </location>
</feature>
<evidence type="ECO:0000313" key="3">
    <source>
        <dbReference type="EMBL" id="UVE52179.1"/>
    </source>
</evidence>
<accession>A0ABY5RJ48</accession>
<keyword evidence="2" id="KW-0812">Transmembrane</keyword>
<feature type="transmembrane region" description="Helical" evidence="2">
    <location>
        <begin position="361"/>
        <end position="381"/>
    </location>
</feature>
<name>A0ABY5RJ48_HALLR</name>
<proteinExistence type="predicted"/>
<evidence type="ECO:0000256" key="1">
    <source>
        <dbReference type="SAM" id="MobiDB-lite"/>
    </source>
</evidence>
<sequence>MNRTLVALVALAAVLSGTVLATGAFTGGDEIAPASDSGVYLTAADTDNGNRYVEYDDAGRIRIHLSPVLPNSHTRVNDLFVVGFAGYENSNNSTTVRLRTDSERITIHRMDTGERVEGEPIQLRPDESVLLGVTVIPEDRDFTGEITVEATVPESGSNSGGGSGGSGGSGGGSGGGGGGDGDGDDGGSAGGSTGGSDNGGSGGVDSGTIGDDASNDSGTQGTLTTTATTPEQSGDKNTSDGSVVTSAPESDDGDSIDDGQSSRPTDGAEQPTELSGFIPGLSPVFGVSWLWWFPLGGFAAVLSNYLVQTRLRDVLPVFKTQQSVRRRRLRDVLLREAAVGVVVVVLSVLVSFALASAGITGVPQLVGTLGFSVIAGSTSGYRRVPNIQLTSHGVDGDPLESE</sequence>
<keyword evidence="4" id="KW-1185">Reference proteome</keyword>
<feature type="region of interest" description="Disordered" evidence="1">
    <location>
        <begin position="150"/>
        <end position="274"/>
    </location>
</feature>
<keyword evidence="2" id="KW-1133">Transmembrane helix</keyword>
<dbReference type="RefSeq" id="WP_258303636.1">
    <property type="nucleotide sequence ID" value="NZ_CP078064.1"/>
</dbReference>